<name>A0A367GVG8_9SPHI</name>
<gene>
    <name evidence="5" type="ORF">DJ568_02030</name>
</gene>
<comment type="similarity">
    <text evidence="1">Belongs to the metallo-dependent hydrolases superfamily. CpsB/CapC family.</text>
</comment>
<dbReference type="PANTHER" id="PTHR39181">
    <property type="entry name" value="TYROSINE-PROTEIN PHOSPHATASE YWQE"/>
    <property type="match status" value="1"/>
</dbReference>
<dbReference type="InterPro" id="IPR016195">
    <property type="entry name" value="Pol/histidinol_Pase-like"/>
</dbReference>
<proteinExistence type="inferred from homology"/>
<evidence type="ECO:0000256" key="1">
    <source>
        <dbReference type="ARBA" id="ARBA00005750"/>
    </source>
</evidence>
<evidence type="ECO:0000256" key="3">
    <source>
        <dbReference type="ARBA" id="ARBA00022801"/>
    </source>
</evidence>
<evidence type="ECO:0000256" key="4">
    <source>
        <dbReference type="ARBA" id="ARBA00051722"/>
    </source>
</evidence>
<comment type="caution">
    <text evidence="5">The sequence shown here is derived from an EMBL/GenBank/DDBJ whole genome shotgun (WGS) entry which is preliminary data.</text>
</comment>
<dbReference type="Gene3D" id="3.20.20.140">
    <property type="entry name" value="Metal-dependent hydrolases"/>
    <property type="match status" value="1"/>
</dbReference>
<dbReference type="RefSeq" id="WP_114003560.1">
    <property type="nucleotide sequence ID" value="NZ_QGDC01000001.1"/>
</dbReference>
<comment type="catalytic activity">
    <reaction evidence="4">
        <text>O-phospho-L-tyrosyl-[protein] + H2O = L-tyrosyl-[protein] + phosphate</text>
        <dbReference type="Rhea" id="RHEA:10684"/>
        <dbReference type="Rhea" id="RHEA-COMP:10136"/>
        <dbReference type="Rhea" id="RHEA-COMP:20101"/>
        <dbReference type="ChEBI" id="CHEBI:15377"/>
        <dbReference type="ChEBI" id="CHEBI:43474"/>
        <dbReference type="ChEBI" id="CHEBI:46858"/>
        <dbReference type="ChEBI" id="CHEBI:61978"/>
        <dbReference type="EC" id="3.1.3.48"/>
    </reaction>
</comment>
<dbReference type="Proteomes" id="UP000253209">
    <property type="component" value="Unassembled WGS sequence"/>
</dbReference>
<dbReference type="SUPFAM" id="SSF89550">
    <property type="entry name" value="PHP domain-like"/>
    <property type="match status" value="1"/>
</dbReference>
<dbReference type="AlphaFoldDB" id="A0A367GVG8"/>
<dbReference type="InterPro" id="IPR016667">
    <property type="entry name" value="Caps_polysacc_synth_CpsB/CapC"/>
</dbReference>
<dbReference type="EMBL" id="QGDC01000001">
    <property type="protein sequence ID" value="RCH56663.1"/>
    <property type="molecule type" value="Genomic_DNA"/>
</dbReference>
<dbReference type="OrthoDB" id="9788539at2"/>
<evidence type="ECO:0000313" key="6">
    <source>
        <dbReference type="Proteomes" id="UP000253209"/>
    </source>
</evidence>
<dbReference type="GO" id="GO:0030145">
    <property type="term" value="F:manganese ion binding"/>
    <property type="evidence" value="ECO:0007669"/>
    <property type="project" value="InterPro"/>
</dbReference>
<protein>
    <recommendedName>
        <fullName evidence="2">protein-tyrosine-phosphatase</fullName>
        <ecNumber evidence="2">3.1.3.48</ecNumber>
    </recommendedName>
</protein>
<sequence>MFSFFKKPLPEVRFDWLGTDMHSHLLPGIDDGSPDVESSIRYISALNDLGFNRFFCTPHIFMELYPNNRETITAALNQVKQSDELKGRNIRIDAAAEYMVNQDFGPLVKETNLLTLPGNYVLIEMSYLAESPDIEAYVFDLSIKGYKPILAHPERYNFYHGMPQKIERFKDMGCLLQLNLLSVTGYYGKEVKETSLKLLKNKWYDLAGTDFHHDKHLRGMREPRAWKDGFDKVKAYGFKNTELFG</sequence>
<evidence type="ECO:0000256" key="2">
    <source>
        <dbReference type="ARBA" id="ARBA00013064"/>
    </source>
</evidence>
<evidence type="ECO:0000313" key="5">
    <source>
        <dbReference type="EMBL" id="RCH56663.1"/>
    </source>
</evidence>
<dbReference type="PIRSF" id="PIRSF016557">
    <property type="entry name" value="Caps_synth_CpsB"/>
    <property type="match status" value="1"/>
</dbReference>
<dbReference type="Pfam" id="PF19567">
    <property type="entry name" value="CpsB_CapC"/>
    <property type="match status" value="1"/>
</dbReference>
<dbReference type="PANTHER" id="PTHR39181:SF1">
    <property type="entry name" value="TYROSINE-PROTEIN PHOSPHATASE YWQE"/>
    <property type="match status" value="1"/>
</dbReference>
<keyword evidence="3" id="KW-0378">Hydrolase</keyword>
<accession>A0A367GVG8</accession>
<keyword evidence="6" id="KW-1185">Reference proteome</keyword>
<dbReference type="EC" id="3.1.3.48" evidence="2"/>
<reference evidence="5 6" key="1">
    <citation type="submission" date="2018-05" db="EMBL/GenBank/DDBJ databases">
        <title>Mucilaginibacter hurinus sp. nov., isolated from briquette warehouse soil.</title>
        <authorList>
            <person name="Choi L."/>
        </authorList>
    </citation>
    <scope>NUCLEOTIDE SEQUENCE [LARGE SCALE GENOMIC DNA]</scope>
    <source>
        <strain evidence="5 6">ZR32</strain>
    </source>
</reference>
<organism evidence="5 6">
    <name type="scientific">Mucilaginibacter hurinus</name>
    <dbReference type="NCBI Taxonomy" id="2201324"/>
    <lineage>
        <taxon>Bacteria</taxon>
        <taxon>Pseudomonadati</taxon>
        <taxon>Bacteroidota</taxon>
        <taxon>Sphingobacteriia</taxon>
        <taxon>Sphingobacteriales</taxon>
        <taxon>Sphingobacteriaceae</taxon>
        <taxon>Mucilaginibacter</taxon>
    </lineage>
</organism>
<dbReference type="GO" id="GO:0004725">
    <property type="term" value="F:protein tyrosine phosphatase activity"/>
    <property type="evidence" value="ECO:0007669"/>
    <property type="project" value="UniProtKB-EC"/>
</dbReference>